<keyword evidence="3" id="KW-1185">Reference proteome</keyword>
<feature type="transmembrane region" description="Helical" evidence="1">
    <location>
        <begin position="162"/>
        <end position="186"/>
    </location>
</feature>
<reference evidence="2 3" key="1">
    <citation type="journal article" date="2024" name="Science">
        <title>Giant polyketide synthase enzymes in the biosynthesis of giant marine polyether toxins.</title>
        <authorList>
            <person name="Fallon T.R."/>
            <person name="Shende V.V."/>
            <person name="Wierzbicki I.H."/>
            <person name="Pendleton A.L."/>
            <person name="Watervoot N.F."/>
            <person name="Auber R.P."/>
            <person name="Gonzalez D.J."/>
            <person name="Wisecaver J.H."/>
            <person name="Moore B.S."/>
        </authorList>
    </citation>
    <scope>NUCLEOTIDE SEQUENCE [LARGE SCALE GENOMIC DNA]</scope>
    <source>
        <strain evidence="2 3">12B1</strain>
    </source>
</reference>
<keyword evidence="1" id="KW-0472">Membrane</keyword>
<protein>
    <recommendedName>
        <fullName evidence="4">RGS domain-containing protein</fullName>
    </recommendedName>
</protein>
<comment type="caution">
    <text evidence="2">The sequence shown here is derived from an EMBL/GenBank/DDBJ whole genome shotgun (WGS) entry which is preliminary data.</text>
</comment>
<gene>
    <name evidence="2" type="ORF">AB1Y20_000430</name>
</gene>
<dbReference type="EMBL" id="JBGBPQ010000001">
    <property type="protein sequence ID" value="KAL1529484.1"/>
    <property type="molecule type" value="Genomic_DNA"/>
</dbReference>
<evidence type="ECO:0000313" key="2">
    <source>
        <dbReference type="EMBL" id="KAL1529484.1"/>
    </source>
</evidence>
<keyword evidence="1" id="KW-1133">Transmembrane helix</keyword>
<organism evidence="2 3">
    <name type="scientific">Prymnesium parvum</name>
    <name type="common">Toxic golden alga</name>
    <dbReference type="NCBI Taxonomy" id="97485"/>
    <lineage>
        <taxon>Eukaryota</taxon>
        <taxon>Haptista</taxon>
        <taxon>Haptophyta</taxon>
        <taxon>Prymnesiophyceae</taxon>
        <taxon>Prymnesiales</taxon>
        <taxon>Prymnesiaceae</taxon>
        <taxon>Prymnesium</taxon>
    </lineage>
</organism>
<accession>A0AB34K4V6</accession>
<dbReference type="AlphaFoldDB" id="A0AB34K4V6"/>
<feature type="transmembrane region" description="Helical" evidence="1">
    <location>
        <begin position="114"/>
        <end position="142"/>
    </location>
</feature>
<dbReference type="Proteomes" id="UP001515480">
    <property type="component" value="Unassembled WGS sequence"/>
</dbReference>
<feature type="transmembrane region" description="Helical" evidence="1">
    <location>
        <begin position="206"/>
        <end position="226"/>
    </location>
</feature>
<proteinExistence type="predicted"/>
<evidence type="ECO:0000313" key="3">
    <source>
        <dbReference type="Proteomes" id="UP001515480"/>
    </source>
</evidence>
<feature type="transmembrane region" description="Helical" evidence="1">
    <location>
        <begin position="72"/>
        <end position="94"/>
    </location>
</feature>
<name>A0AB34K4V6_PRYPA</name>
<sequence length="353" mass="39259">MSKSSTAQVHPEPSLSRSRVERSVFLVPSHANWSVSVSVPWRAKWHALASILSGRFLKTGDSPLANIKEQMICAATNVGLLAALLLTIVVPILFDVAYGIQTNALIMTHPLWLGQVYFVLLLASGWALFLSTMFSVLVILVLNETIKDAEARYLASVAHLKLLVPVYLFSLAFLLLLTALLIWLIISLFDLSNAEQCEGAPSDCKWYPWTFVTVMVVLQVLSFPTLDCAVKLVAKLFQCRDKLSARAWESDQARGTLKMYADPPAEVIWQYLDTYFKHDRAAASPDGFKEFLIARENAGSLGHCAGQLVDMLFEEKVKRVLGQDHAEFMKKLDQESPIEGAETIEAVNFPQEA</sequence>
<evidence type="ECO:0008006" key="4">
    <source>
        <dbReference type="Google" id="ProtNLM"/>
    </source>
</evidence>
<keyword evidence="1" id="KW-0812">Transmembrane</keyword>
<evidence type="ECO:0000256" key="1">
    <source>
        <dbReference type="SAM" id="Phobius"/>
    </source>
</evidence>